<keyword evidence="12 15" id="KW-1133">Transmembrane helix</keyword>
<comment type="similarity">
    <text evidence="4 15">Belongs to the AcsB/BcsB family.</text>
</comment>
<feature type="signal peptide" evidence="15">
    <location>
        <begin position="1"/>
        <end position="24"/>
    </location>
</feature>
<evidence type="ECO:0000256" key="10">
    <source>
        <dbReference type="ARBA" id="ARBA00022692"/>
    </source>
</evidence>
<feature type="transmembrane region" description="Helical" evidence="15">
    <location>
        <begin position="736"/>
        <end position="757"/>
    </location>
</feature>
<dbReference type="InterPro" id="IPR003920">
    <property type="entry name" value="Cell_synth_B"/>
</dbReference>
<keyword evidence="7 15" id="KW-1003">Cell membrane</keyword>
<feature type="chain" id="PRO_5015212213" description="Cyclic di-GMP-binding protein" evidence="15">
    <location>
        <begin position="25"/>
        <end position="770"/>
    </location>
</feature>
<protein>
    <recommendedName>
        <fullName evidence="6 15">Cyclic di-GMP-binding protein</fullName>
    </recommendedName>
    <alternativeName>
        <fullName evidence="14 15">Cellulose synthase regulatory subunit</fullName>
    </alternativeName>
</protein>
<dbReference type="RefSeq" id="WP_038640723.1">
    <property type="nucleotide sequence ID" value="NZ_CP009888.1"/>
</dbReference>
<comment type="pathway">
    <text evidence="3 15">Glycan metabolism; bacterial cellulose biosynthesis.</text>
</comment>
<dbReference type="GO" id="GO:0006011">
    <property type="term" value="P:UDP-alpha-D-glucose metabolic process"/>
    <property type="evidence" value="ECO:0007669"/>
    <property type="project" value="InterPro"/>
</dbReference>
<dbReference type="OrthoDB" id="9806702at2"/>
<comment type="subcellular location">
    <subcellularLocation>
        <location evidence="2">Cell inner membrane</location>
        <topology evidence="2">Single-pass membrane protein</topology>
    </subcellularLocation>
</comment>
<dbReference type="InterPro" id="IPR018513">
    <property type="entry name" value="Cell_synthase_bac"/>
</dbReference>
<evidence type="ECO:0000256" key="6">
    <source>
        <dbReference type="ARBA" id="ARBA00021844"/>
    </source>
</evidence>
<keyword evidence="10 15" id="KW-0812">Transmembrane</keyword>
<evidence type="ECO:0000256" key="5">
    <source>
        <dbReference type="ARBA" id="ARBA00011437"/>
    </source>
</evidence>
<proteinExistence type="inferred from homology"/>
<dbReference type="NCBIfam" id="NF008323">
    <property type="entry name" value="PRK11114.1-1"/>
    <property type="match status" value="1"/>
</dbReference>
<keyword evidence="9 15" id="KW-0973">c-di-GMP</keyword>
<evidence type="ECO:0000256" key="2">
    <source>
        <dbReference type="ARBA" id="ARBA00004377"/>
    </source>
</evidence>
<gene>
    <name evidence="16" type="ORF">OM33_08125</name>
</gene>
<comment type="subunit">
    <text evidence="5 15">Tightly associated with the cellulose synthase catalytic subunit.</text>
</comment>
<keyword evidence="17" id="KW-1185">Reference proteome</keyword>
<organism evidence="16 17">
    <name type="scientific">Pseudoalteromonas piratica</name>
    <dbReference type="NCBI Taxonomy" id="1348114"/>
    <lineage>
        <taxon>Bacteria</taxon>
        <taxon>Pseudomonadati</taxon>
        <taxon>Pseudomonadota</taxon>
        <taxon>Gammaproteobacteria</taxon>
        <taxon>Alteromonadales</taxon>
        <taxon>Pseudoalteromonadaceae</taxon>
        <taxon>Pseudoalteromonas</taxon>
    </lineage>
</organism>
<dbReference type="STRING" id="1348114.OM33_08125"/>
<evidence type="ECO:0000256" key="13">
    <source>
        <dbReference type="ARBA" id="ARBA00023136"/>
    </source>
</evidence>
<sequence>MKVLTKIAGSILALCTLHSVSGSATTSDNSLSGNFAQSAIKIAENKEIYKDGYPEAGPRSTLSYTFEQLNRPDMRLRGVQASRTVDFTNRVDHIITDLSLDFAFTSSPALIRELSHIKVYLNEEVMATIPVVDASHETVNQGMQRHSIKLEPKFVEDFNTLRFELIGHYTRECEDPFHSSIWADISRTSRITFTEQQLPFESLLAQFPEPFFDERDYSQLNLPFVFNQTPDNTTLHAASILSSWFGAKANWRGATFPVNYNELPSSHSVVFATNDNRPDFLADYPDVEGPVVEVIANPEHRYQKLLLVLGRNSDDLKVAAEGLALGLPMMTGRTAKINKVEFIEPRKAYDAPRWIRSDRPVRFGELVEYKNQLQAIGYSAPPVKLDVRVAPDLFTWYTDGLPIELKYRYTPPTDKGVSRLNMSINEEYVQGYKLDPDEYSTLVDEDIRIPLLSTDDTDKERYFTVPGFKVDIKNDVAFEFLFSTEKEGFCQTTAPEGTIGAIDENSTIDVSGYHHYIAMPNLHAYAQGGFPFTKYADLSETLIVLPASPNRDEVETLLTATGHLGQTTGYPSLKATILTDNGADIDFDDKDILLIGSQTGAESFSQSEHMSVLINQSLREIKQAIYETQPYKYAKSNEDAATHVSLESYGSLAAIAGFQSPFNDERSVVTIMAASSNDLHLINDTLIDGAKLIEVQGTATIINPYKVHQSHLGERYYVGSLPLHTLIWFHLSDHPLLLAFMTIITLLILSVILWRVLNTLARKRVGDKED</sequence>
<dbReference type="GO" id="GO:0030244">
    <property type="term" value="P:cellulose biosynthetic process"/>
    <property type="evidence" value="ECO:0007669"/>
    <property type="project" value="UniProtKB-KW"/>
</dbReference>
<keyword evidence="13 15" id="KW-0472">Membrane</keyword>
<dbReference type="Proteomes" id="UP000030341">
    <property type="component" value="Chromosome 1"/>
</dbReference>
<dbReference type="Gene3D" id="2.60.120.260">
    <property type="entry name" value="Galactose-binding domain-like"/>
    <property type="match status" value="2"/>
</dbReference>
<evidence type="ECO:0000256" key="14">
    <source>
        <dbReference type="ARBA" id="ARBA00033444"/>
    </source>
</evidence>
<evidence type="ECO:0000256" key="1">
    <source>
        <dbReference type="ARBA" id="ARBA00002057"/>
    </source>
</evidence>
<evidence type="ECO:0000313" key="16">
    <source>
        <dbReference type="EMBL" id="AIY65127.1"/>
    </source>
</evidence>
<dbReference type="EMBL" id="CP009888">
    <property type="protein sequence ID" value="AIY65127.1"/>
    <property type="molecule type" value="Genomic_DNA"/>
</dbReference>
<dbReference type="GO" id="GO:0005886">
    <property type="term" value="C:plasma membrane"/>
    <property type="evidence" value="ECO:0007669"/>
    <property type="project" value="UniProtKB-SubCell"/>
</dbReference>
<keyword evidence="11 15" id="KW-0135">Cellulose biosynthesis</keyword>
<dbReference type="PRINTS" id="PR01440">
    <property type="entry name" value="CELLSNTHASEB"/>
</dbReference>
<evidence type="ECO:0000256" key="3">
    <source>
        <dbReference type="ARBA" id="ARBA00005186"/>
    </source>
</evidence>
<dbReference type="Pfam" id="PF03170">
    <property type="entry name" value="BcsB"/>
    <property type="match status" value="1"/>
</dbReference>
<comment type="function">
    <text evidence="1 15">Binds the cellulose synthase activator, bis-(3'-5') cyclic diguanylic acid (c-di-GMP).</text>
</comment>
<keyword evidence="8 15" id="KW-0997">Cell inner membrane</keyword>
<reference evidence="16 17" key="1">
    <citation type="submission" date="2014-11" db="EMBL/GenBank/DDBJ databases">
        <title>Complete Genome Sequence of Pseudoalteromonas sp. Strain OCN003 Isolated from Kaneohe Bay, Oahu, Hawaii.</title>
        <authorList>
            <person name="Beurmann S."/>
            <person name="Videau P."/>
            <person name="Ushijima B."/>
            <person name="Smith A.M."/>
            <person name="Aeby G.S."/>
            <person name="Callahan S.M."/>
            <person name="Belcaid M."/>
        </authorList>
    </citation>
    <scope>NUCLEOTIDE SEQUENCE [LARGE SCALE GENOMIC DNA]</scope>
    <source>
        <strain evidence="16 17">OCN003</strain>
    </source>
</reference>
<dbReference type="PANTHER" id="PTHR39083">
    <property type="entry name" value="CYCLIC DI-GMP-BINDING PROTEIN"/>
    <property type="match status" value="1"/>
</dbReference>
<dbReference type="PANTHER" id="PTHR39083:SF1">
    <property type="entry name" value="CYCLIC DI-GMP-BINDING PROTEIN"/>
    <property type="match status" value="1"/>
</dbReference>
<dbReference type="eggNOG" id="COG1215">
    <property type="taxonomic scope" value="Bacteria"/>
</dbReference>
<dbReference type="KEGG" id="pseo:OM33_08125"/>
<evidence type="ECO:0000256" key="15">
    <source>
        <dbReference type="RuleBase" id="RU365021"/>
    </source>
</evidence>
<dbReference type="UniPathway" id="UPA00694"/>
<evidence type="ECO:0000256" key="12">
    <source>
        <dbReference type="ARBA" id="ARBA00022989"/>
    </source>
</evidence>
<evidence type="ECO:0000256" key="8">
    <source>
        <dbReference type="ARBA" id="ARBA00022519"/>
    </source>
</evidence>
<evidence type="ECO:0000256" key="11">
    <source>
        <dbReference type="ARBA" id="ARBA00022916"/>
    </source>
</evidence>
<evidence type="ECO:0000313" key="17">
    <source>
        <dbReference type="Proteomes" id="UP000030341"/>
    </source>
</evidence>
<evidence type="ECO:0000256" key="7">
    <source>
        <dbReference type="ARBA" id="ARBA00022475"/>
    </source>
</evidence>
<accession>A0A0A7EGP8</accession>
<keyword evidence="15" id="KW-0732">Signal</keyword>
<name>A0A0A7EGP8_9GAMM</name>
<evidence type="ECO:0000256" key="9">
    <source>
        <dbReference type="ARBA" id="ARBA00022636"/>
    </source>
</evidence>
<evidence type="ECO:0000256" key="4">
    <source>
        <dbReference type="ARBA" id="ARBA00010714"/>
    </source>
</evidence>
<dbReference type="HOGENOM" id="CLU_003556_1_1_6"/>
<dbReference type="AlphaFoldDB" id="A0A0A7EGP8"/>